<dbReference type="InterPro" id="IPR008927">
    <property type="entry name" value="6-PGluconate_DH-like_C_sf"/>
</dbReference>
<dbReference type="PROSITE" id="PS00895">
    <property type="entry name" value="3_HYDROXYISOBUT_DH"/>
    <property type="match status" value="1"/>
</dbReference>
<gene>
    <name evidence="3" type="ORF">ACHAWU_001238</name>
</gene>
<dbReference type="Gene3D" id="3.40.50.720">
    <property type="entry name" value="NAD(P)-binding Rossmann-like Domain"/>
    <property type="match status" value="1"/>
</dbReference>
<protein>
    <recommendedName>
        <fullName evidence="5">3-hydroxyisobutyrate dehydrogenase</fullName>
    </recommendedName>
</protein>
<reference evidence="3 4" key="1">
    <citation type="submission" date="2024-10" db="EMBL/GenBank/DDBJ databases">
        <title>Updated reference genomes for cyclostephanoid diatoms.</title>
        <authorList>
            <person name="Roberts W.R."/>
            <person name="Alverson A.J."/>
        </authorList>
    </citation>
    <scope>NUCLEOTIDE SEQUENCE [LARGE SCALE GENOMIC DNA]</scope>
    <source>
        <strain evidence="3 4">AJA232-27</strain>
    </source>
</reference>
<evidence type="ECO:0000259" key="1">
    <source>
        <dbReference type="Pfam" id="PF03446"/>
    </source>
</evidence>
<dbReference type="Pfam" id="PF14833">
    <property type="entry name" value="NAD_binding_11"/>
    <property type="match status" value="1"/>
</dbReference>
<dbReference type="InterPro" id="IPR006115">
    <property type="entry name" value="6PGDH_NADP-bd"/>
</dbReference>
<dbReference type="SUPFAM" id="SSF48179">
    <property type="entry name" value="6-phosphogluconate dehydrogenase C-terminal domain-like"/>
    <property type="match status" value="1"/>
</dbReference>
<dbReference type="InterPro" id="IPR036291">
    <property type="entry name" value="NAD(P)-bd_dom_sf"/>
</dbReference>
<keyword evidence="4" id="KW-1185">Reference proteome</keyword>
<evidence type="ECO:0000259" key="2">
    <source>
        <dbReference type="Pfam" id="PF14833"/>
    </source>
</evidence>
<dbReference type="Gene3D" id="1.10.1040.10">
    <property type="entry name" value="N-(1-d-carboxylethyl)-l-norvaline Dehydrogenase, domain 2"/>
    <property type="match status" value="1"/>
</dbReference>
<proteinExistence type="predicted"/>
<dbReference type="SUPFAM" id="SSF51735">
    <property type="entry name" value="NAD(P)-binding Rossmann-fold domains"/>
    <property type="match status" value="1"/>
</dbReference>
<accession>A0ABD3N913</accession>
<dbReference type="PANTHER" id="PTHR43060">
    <property type="entry name" value="3-HYDROXYISOBUTYRATE DEHYDROGENASE-LIKE 1, MITOCHONDRIAL-RELATED"/>
    <property type="match status" value="1"/>
</dbReference>
<comment type="caution">
    <text evidence="3">The sequence shown here is derived from an EMBL/GenBank/DDBJ whole genome shotgun (WGS) entry which is preliminary data.</text>
</comment>
<feature type="domain" description="3-hydroxyisobutyrate dehydrogenase-like NAD-binding" evidence="2">
    <location>
        <begin position="185"/>
        <end position="305"/>
    </location>
</feature>
<dbReference type="Proteomes" id="UP001530293">
    <property type="component" value="Unassembled WGS sequence"/>
</dbReference>
<organism evidence="3 4">
    <name type="scientific">Discostella pseudostelligera</name>
    <dbReference type="NCBI Taxonomy" id="259834"/>
    <lineage>
        <taxon>Eukaryota</taxon>
        <taxon>Sar</taxon>
        <taxon>Stramenopiles</taxon>
        <taxon>Ochrophyta</taxon>
        <taxon>Bacillariophyta</taxon>
        <taxon>Coscinodiscophyceae</taxon>
        <taxon>Thalassiosirophycidae</taxon>
        <taxon>Stephanodiscales</taxon>
        <taxon>Stephanodiscaceae</taxon>
        <taxon>Discostella</taxon>
    </lineage>
</organism>
<name>A0ABD3N913_9STRA</name>
<evidence type="ECO:0000313" key="3">
    <source>
        <dbReference type="EMBL" id="KAL3769170.1"/>
    </source>
</evidence>
<dbReference type="Pfam" id="PF03446">
    <property type="entry name" value="NAD_binding_2"/>
    <property type="match status" value="1"/>
</dbReference>
<dbReference type="InterPro" id="IPR002204">
    <property type="entry name" value="3-OH-isobutyrate_DH-rel_CS"/>
</dbReference>
<evidence type="ECO:0008006" key="5">
    <source>
        <dbReference type="Google" id="ProtNLM"/>
    </source>
</evidence>
<dbReference type="Gene3D" id="2.60.120.10">
    <property type="entry name" value="Jelly Rolls"/>
    <property type="match status" value="1"/>
</dbReference>
<dbReference type="InterPro" id="IPR013328">
    <property type="entry name" value="6PGD_dom2"/>
</dbReference>
<feature type="domain" description="6-phosphogluconate dehydrogenase NADP-binding" evidence="1">
    <location>
        <begin position="4"/>
        <end position="178"/>
    </location>
</feature>
<sequence>MTMKVTVIGLGAMGGGMARSLLKCSAISQISGFDLSADLVASFYDDALAAGKAAGMSSPTNPPPNLTLDNFVDESTNVVLLVLVNEAQCQHTCFGGDVNLFSILREDSCVVVSSTVSAAWSKIAAQQFSTKKIQFCDCPISGGAVRAANGELTVMASGEASTLDYLDPLFQAMGKEIHIIPGGVGMGSTVKMVHQLLAGVHIVVAAEALVLAAKAGLDVNQVYEIVKGAAGSSWMFCDRGRRMIDSPDKVMSALAIFIKDLDIVYSESKRLQCPIPLASAALQQFISGSSLGLSRDDDSSVVKVYEALAGVSISQKSASASMSEGDNVGDYWVLPNGTKEQILEVANEERHQLVLSNEYTRVLKVRFPPKDTTWAHRHAEDSLYFFLVEGGLSVVNHVKGSDPICDCMEFGEVRYGTHRSDKPLIHKITNQSDHEMFCIDAEVLKSPPITSPIPLIAEHHTLIKERDRCRVYKLSLMAGESVTVSYPFFYLSIVLRGSRIKTSICSGGHSISWEKVKAMGDEEWCTPAVDVTITNLGEAAYEQFIAEWR</sequence>
<dbReference type="AlphaFoldDB" id="A0ABD3N913"/>
<dbReference type="PANTHER" id="PTHR43060:SF17">
    <property type="entry name" value="L-THREONATE DEHYDROGENASE"/>
    <property type="match status" value="1"/>
</dbReference>
<evidence type="ECO:0000313" key="4">
    <source>
        <dbReference type="Proteomes" id="UP001530293"/>
    </source>
</evidence>
<dbReference type="InterPro" id="IPR014710">
    <property type="entry name" value="RmlC-like_jellyroll"/>
</dbReference>
<dbReference type="InterPro" id="IPR029154">
    <property type="entry name" value="HIBADH-like_NADP-bd"/>
</dbReference>
<dbReference type="EMBL" id="JALLBG020000057">
    <property type="protein sequence ID" value="KAL3769170.1"/>
    <property type="molecule type" value="Genomic_DNA"/>
</dbReference>